<protein>
    <submittedName>
        <fullName evidence="3">Acyl-CoA thioesterase</fullName>
    </submittedName>
</protein>
<reference evidence="3" key="2">
    <citation type="journal article" date="2021" name="PeerJ">
        <title>Extensive microbial diversity within the chicken gut microbiome revealed by metagenomics and culture.</title>
        <authorList>
            <person name="Gilroy R."/>
            <person name="Ravi A."/>
            <person name="Getino M."/>
            <person name="Pursley I."/>
            <person name="Horton D.L."/>
            <person name="Alikhan N.F."/>
            <person name="Baker D."/>
            <person name="Gharbi K."/>
            <person name="Hall N."/>
            <person name="Watson M."/>
            <person name="Adriaenssens E.M."/>
            <person name="Foster-Nyarko E."/>
            <person name="Jarju S."/>
            <person name="Secka A."/>
            <person name="Antonio M."/>
            <person name="Oren A."/>
            <person name="Chaudhuri R.R."/>
            <person name="La Ragione R."/>
            <person name="Hildebrand F."/>
            <person name="Pallen M.J."/>
        </authorList>
    </citation>
    <scope>NUCLEOTIDE SEQUENCE</scope>
    <source>
        <strain evidence="3">6919</strain>
    </source>
</reference>
<accession>A0A9D9NJL2</accession>
<evidence type="ECO:0000256" key="2">
    <source>
        <dbReference type="ARBA" id="ARBA00022801"/>
    </source>
</evidence>
<comment type="similarity">
    <text evidence="1">Belongs to the 4-hydroxybenzoyl-CoA thioesterase family.</text>
</comment>
<sequence>MEEKDKPLKVKNTPAFRHSVPVQMRFNDVDVLGHVNNSVYFSFYDLGKSAYFTTVRHGAVDWEKMDVVVANVNCNFYSPIYYGEPVSVVTRVESIRDKSFKMHQRIINTVTNEIKSECATVMVSFDPVNKGSAQLSEKWVKAIKDYEGGNLLDKHSEEEQDKN</sequence>
<organism evidence="3 4">
    <name type="scientific">Candidatus Limisoma faecipullorum</name>
    <dbReference type="NCBI Taxonomy" id="2840854"/>
    <lineage>
        <taxon>Bacteria</taxon>
        <taxon>Pseudomonadati</taxon>
        <taxon>Bacteroidota</taxon>
        <taxon>Bacteroidia</taxon>
        <taxon>Bacteroidales</taxon>
        <taxon>Candidatus Limisoma</taxon>
    </lineage>
</organism>
<dbReference type="EMBL" id="JADIMC010000024">
    <property type="protein sequence ID" value="MBO8475757.1"/>
    <property type="molecule type" value="Genomic_DNA"/>
</dbReference>
<dbReference type="PANTHER" id="PTHR31793:SF27">
    <property type="entry name" value="NOVEL THIOESTERASE SUPERFAMILY DOMAIN AND SAPOSIN A-TYPE DOMAIN CONTAINING PROTEIN (0610012H03RIK)"/>
    <property type="match status" value="1"/>
</dbReference>
<proteinExistence type="inferred from homology"/>
<dbReference type="Gene3D" id="3.10.129.10">
    <property type="entry name" value="Hotdog Thioesterase"/>
    <property type="match status" value="1"/>
</dbReference>
<dbReference type="SUPFAM" id="SSF54637">
    <property type="entry name" value="Thioesterase/thiol ester dehydrase-isomerase"/>
    <property type="match status" value="1"/>
</dbReference>
<dbReference type="Pfam" id="PF13279">
    <property type="entry name" value="4HBT_2"/>
    <property type="match status" value="1"/>
</dbReference>
<keyword evidence="2" id="KW-0378">Hydrolase</keyword>
<dbReference type="Proteomes" id="UP000823598">
    <property type="component" value="Unassembled WGS sequence"/>
</dbReference>
<dbReference type="InterPro" id="IPR029069">
    <property type="entry name" value="HotDog_dom_sf"/>
</dbReference>
<dbReference type="AlphaFoldDB" id="A0A9D9NJL2"/>
<evidence type="ECO:0000256" key="1">
    <source>
        <dbReference type="ARBA" id="ARBA00005953"/>
    </source>
</evidence>
<name>A0A9D9NJL2_9BACT</name>
<dbReference type="GO" id="GO:0047617">
    <property type="term" value="F:fatty acyl-CoA hydrolase activity"/>
    <property type="evidence" value="ECO:0007669"/>
    <property type="project" value="TreeGrafter"/>
</dbReference>
<comment type="caution">
    <text evidence="3">The sequence shown here is derived from an EMBL/GenBank/DDBJ whole genome shotgun (WGS) entry which is preliminary data.</text>
</comment>
<dbReference type="InterPro" id="IPR050563">
    <property type="entry name" value="4-hydroxybenzoyl-CoA_TE"/>
</dbReference>
<reference evidence="3" key="1">
    <citation type="submission" date="2020-10" db="EMBL/GenBank/DDBJ databases">
        <authorList>
            <person name="Gilroy R."/>
        </authorList>
    </citation>
    <scope>NUCLEOTIDE SEQUENCE</scope>
    <source>
        <strain evidence="3">6919</strain>
    </source>
</reference>
<dbReference type="PANTHER" id="PTHR31793">
    <property type="entry name" value="4-HYDROXYBENZOYL-COA THIOESTERASE FAMILY MEMBER"/>
    <property type="match status" value="1"/>
</dbReference>
<evidence type="ECO:0000313" key="3">
    <source>
        <dbReference type="EMBL" id="MBO8475757.1"/>
    </source>
</evidence>
<gene>
    <name evidence="3" type="ORF">IAB88_02045</name>
</gene>
<dbReference type="CDD" id="cd00586">
    <property type="entry name" value="4HBT"/>
    <property type="match status" value="1"/>
</dbReference>
<evidence type="ECO:0000313" key="4">
    <source>
        <dbReference type="Proteomes" id="UP000823598"/>
    </source>
</evidence>